<keyword evidence="7" id="KW-1185">Reference proteome</keyword>
<comment type="similarity">
    <text evidence="1">Belongs to the low molecular weight phosphotyrosine protein phosphatase family.</text>
</comment>
<dbReference type="PRINTS" id="PR00719">
    <property type="entry name" value="LMWPTPASE"/>
</dbReference>
<dbReference type="SUPFAM" id="SSF52788">
    <property type="entry name" value="Phosphotyrosine protein phosphatases I"/>
    <property type="match status" value="1"/>
</dbReference>
<dbReference type="Gene3D" id="3.40.50.2300">
    <property type="match status" value="1"/>
</dbReference>
<dbReference type="InterPro" id="IPR023485">
    <property type="entry name" value="Ptyr_pPase"/>
</dbReference>
<dbReference type="RefSeq" id="WP_188755513.1">
    <property type="nucleotide sequence ID" value="NZ_BMJY01000004.1"/>
</dbReference>
<keyword evidence="3" id="KW-0904">Protein phosphatase</keyword>
<dbReference type="SMART" id="SM00226">
    <property type="entry name" value="LMWPc"/>
    <property type="match status" value="1"/>
</dbReference>
<dbReference type="PANTHER" id="PTHR11717">
    <property type="entry name" value="LOW MOLECULAR WEIGHT PROTEIN TYROSINE PHOSPHATASE"/>
    <property type="match status" value="1"/>
</dbReference>
<evidence type="ECO:0000313" key="7">
    <source>
        <dbReference type="Proteomes" id="UP000657592"/>
    </source>
</evidence>
<dbReference type="InterPro" id="IPR017867">
    <property type="entry name" value="Tyr_phospatase_low_mol_wt"/>
</dbReference>
<dbReference type="PANTHER" id="PTHR11717:SF31">
    <property type="entry name" value="LOW MOLECULAR WEIGHT PROTEIN-TYROSINE-PHOSPHATASE ETP-RELATED"/>
    <property type="match status" value="1"/>
</dbReference>
<organism evidence="6 7">
    <name type="scientific">Microbacterium album</name>
    <dbReference type="NCBI Taxonomy" id="2053191"/>
    <lineage>
        <taxon>Bacteria</taxon>
        <taxon>Bacillati</taxon>
        <taxon>Actinomycetota</taxon>
        <taxon>Actinomycetes</taxon>
        <taxon>Micrococcales</taxon>
        <taxon>Microbacteriaceae</taxon>
        <taxon>Microbacterium</taxon>
    </lineage>
</organism>
<evidence type="ECO:0000256" key="2">
    <source>
        <dbReference type="ARBA" id="ARBA00022801"/>
    </source>
</evidence>
<dbReference type="InterPro" id="IPR050438">
    <property type="entry name" value="LMW_PTPase"/>
</dbReference>
<proteinExistence type="inferred from homology"/>
<comment type="caution">
    <text evidence="6">The sequence shown here is derived from an EMBL/GenBank/DDBJ whole genome shotgun (WGS) entry which is preliminary data.</text>
</comment>
<feature type="domain" description="Phosphotyrosine protein phosphatase I" evidence="5">
    <location>
        <begin position="2"/>
        <end position="125"/>
    </location>
</feature>
<evidence type="ECO:0000256" key="4">
    <source>
        <dbReference type="PIRSR" id="PIRSR617867-1"/>
    </source>
</evidence>
<accession>A0A917IFT5</accession>
<evidence type="ECO:0000313" key="6">
    <source>
        <dbReference type="EMBL" id="GGH41149.1"/>
    </source>
</evidence>
<dbReference type="Proteomes" id="UP000657592">
    <property type="component" value="Unassembled WGS sequence"/>
</dbReference>
<keyword evidence="2" id="KW-0378">Hydrolase</keyword>
<dbReference type="InterPro" id="IPR036196">
    <property type="entry name" value="Ptyr_pPase_sf"/>
</dbReference>
<evidence type="ECO:0000259" key="5">
    <source>
        <dbReference type="SMART" id="SM00226"/>
    </source>
</evidence>
<name>A0A917IFT5_9MICO</name>
<gene>
    <name evidence="6" type="ORF">GCM10010921_13520</name>
</gene>
<reference evidence="6" key="1">
    <citation type="journal article" date="2014" name="Int. J. Syst. Evol. Microbiol.">
        <title>Complete genome sequence of Corynebacterium casei LMG S-19264T (=DSM 44701T), isolated from a smear-ripened cheese.</title>
        <authorList>
            <consortium name="US DOE Joint Genome Institute (JGI-PGF)"/>
            <person name="Walter F."/>
            <person name="Albersmeier A."/>
            <person name="Kalinowski J."/>
            <person name="Ruckert C."/>
        </authorList>
    </citation>
    <scope>NUCLEOTIDE SEQUENCE</scope>
    <source>
        <strain evidence="6">CGMCC 1.15794</strain>
    </source>
</reference>
<dbReference type="GO" id="GO:0004725">
    <property type="term" value="F:protein tyrosine phosphatase activity"/>
    <property type="evidence" value="ECO:0007669"/>
    <property type="project" value="InterPro"/>
</dbReference>
<feature type="active site" evidence="4">
    <location>
        <position position="14"/>
    </location>
</feature>
<protein>
    <submittedName>
        <fullName evidence="6">Low molecular weight phosphatase family protein</fullName>
    </submittedName>
</protein>
<dbReference type="Pfam" id="PF01451">
    <property type="entry name" value="LMWPc"/>
    <property type="match status" value="1"/>
</dbReference>
<dbReference type="AlphaFoldDB" id="A0A917IFT5"/>
<evidence type="ECO:0000256" key="1">
    <source>
        <dbReference type="ARBA" id="ARBA00011063"/>
    </source>
</evidence>
<feature type="active site" description="Nucleophile" evidence="4">
    <location>
        <position position="8"/>
    </location>
</feature>
<evidence type="ECO:0000256" key="3">
    <source>
        <dbReference type="ARBA" id="ARBA00022912"/>
    </source>
</evidence>
<sequence length="206" mass="22114">MLRVLTVCTGNVCRSPLAEVLLASALPADRVEVRSAGMRALVGDPMTPETVELAHKFGGASARVVGHRARLATESVLQEPDLIIGMAREHRHAVVDLMPSRLRATFTLRELARLAREATDAELQEAVSGSDDPVQRLRSALALLASLRGVVEPPVDPAEDDVVDPYLRDAEVYRRAASELVPAVREVARLLSIVATEPHKPAGAGV</sequence>
<dbReference type="EMBL" id="BMJY01000004">
    <property type="protein sequence ID" value="GGH41149.1"/>
    <property type="molecule type" value="Genomic_DNA"/>
</dbReference>
<reference evidence="6" key="2">
    <citation type="submission" date="2020-09" db="EMBL/GenBank/DDBJ databases">
        <authorList>
            <person name="Sun Q."/>
            <person name="Zhou Y."/>
        </authorList>
    </citation>
    <scope>NUCLEOTIDE SEQUENCE</scope>
    <source>
        <strain evidence="6">CGMCC 1.15794</strain>
    </source>
</reference>